<dbReference type="Proteomes" id="UP001211907">
    <property type="component" value="Unassembled WGS sequence"/>
</dbReference>
<comment type="caution">
    <text evidence="2">The sequence shown here is derived from an EMBL/GenBank/DDBJ whole genome shotgun (WGS) entry which is preliminary data.</text>
</comment>
<keyword evidence="3" id="KW-1185">Reference proteome</keyword>
<feature type="signal peptide" evidence="1">
    <location>
        <begin position="1"/>
        <end position="19"/>
    </location>
</feature>
<evidence type="ECO:0000313" key="2">
    <source>
        <dbReference type="EMBL" id="KAJ3117912.1"/>
    </source>
</evidence>
<reference evidence="2" key="1">
    <citation type="submission" date="2020-05" db="EMBL/GenBank/DDBJ databases">
        <title>Phylogenomic resolution of chytrid fungi.</title>
        <authorList>
            <person name="Stajich J.E."/>
            <person name="Amses K."/>
            <person name="Simmons R."/>
            <person name="Seto K."/>
            <person name="Myers J."/>
            <person name="Bonds A."/>
            <person name="Quandt C.A."/>
            <person name="Barry K."/>
            <person name="Liu P."/>
            <person name="Grigoriev I."/>
            <person name="Longcore J.E."/>
            <person name="James T.Y."/>
        </authorList>
    </citation>
    <scope>NUCLEOTIDE SEQUENCE</scope>
    <source>
        <strain evidence="2">JEL0513</strain>
    </source>
</reference>
<name>A0AAD5XGR0_9FUNG</name>
<evidence type="ECO:0000313" key="3">
    <source>
        <dbReference type="Proteomes" id="UP001211907"/>
    </source>
</evidence>
<feature type="chain" id="PRO_5042270823" evidence="1">
    <location>
        <begin position="20"/>
        <end position="143"/>
    </location>
</feature>
<evidence type="ECO:0000256" key="1">
    <source>
        <dbReference type="SAM" id="SignalP"/>
    </source>
</evidence>
<protein>
    <submittedName>
        <fullName evidence="2">Uncharacterized protein</fullName>
    </submittedName>
</protein>
<keyword evidence="1" id="KW-0732">Signal</keyword>
<dbReference type="EMBL" id="JADGJH010001145">
    <property type="protein sequence ID" value="KAJ3117912.1"/>
    <property type="molecule type" value="Genomic_DNA"/>
</dbReference>
<sequence>MNPIIALIHCILAASFINAVQLQINTSQASALVIPSNTIQTMEYRVDNTLSSGSSNIFVYIEPGHILVNHYQRPFKDGMICTFNYTVPAKEGPYLLVFYDVQASGTQSFPSISVITLQISAGNISYWGNGNYTYGGNSSQCVF</sequence>
<gene>
    <name evidence="2" type="ORF">HK100_000716</name>
</gene>
<proteinExistence type="predicted"/>
<dbReference type="AlphaFoldDB" id="A0AAD5XGR0"/>
<organism evidence="2 3">
    <name type="scientific">Physocladia obscura</name>
    <dbReference type="NCBI Taxonomy" id="109957"/>
    <lineage>
        <taxon>Eukaryota</taxon>
        <taxon>Fungi</taxon>
        <taxon>Fungi incertae sedis</taxon>
        <taxon>Chytridiomycota</taxon>
        <taxon>Chytridiomycota incertae sedis</taxon>
        <taxon>Chytridiomycetes</taxon>
        <taxon>Chytridiales</taxon>
        <taxon>Chytriomycetaceae</taxon>
        <taxon>Physocladia</taxon>
    </lineage>
</organism>
<accession>A0AAD5XGR0</accession>